<evidence type="ECO:0000313" key="2">
    <source>
        <dbReference type="Proteomes" id="UP001193501"/>
    </source>
</evidence>
<dbReference type="AlphaFoldDB" id="A0AAE4YHS2"/>
<keyword evidence="2" id="KW-1185">Reference proteome</keyword>
<dbReference type="EMBL" id="JAABNR010000048">
    <property type="protein sequence ID" value="NBZ90060.1"/>
    <property type="molecule type" value="Genomic_DNA"/>
</dbReference>
<sequence length="278" mass="31572">MCGDVYMDGEGWHIHLHENPLVPPQVTIDLPHALTSPMNNPKLLAEATGIAKELMQTIKARRFENWPRRATKPNAEGKVRHPFLKMADSDRWYCLHCNGEITGVQIAKNQWHCPGCGASPINIFDQPFWLHPHEEKPMAVQIPAESEAIEPVVTVIDQRPRLDLNKDQVKHLIRCALFEDATNASERMGASLAEIHVDEDLDVFLSFEDHYWPEEKEPHSAREVAALLGVEIFKDVMWTDPLFAWPGLGTVTQSTAEYTRLMLDAYRQHGVIGDDKDE</sequence>
<reference evidence="1" key="1">
    <citation type="submission" date="2020-01" db="EMBL/GenBank/DDBJ databases">
        <authorList>
            <person name="Chen W.-M."/>
        </authorList>
    </citation>
    <scope>NUCLEOTIDE SEQUENCE</scope>
    <source>
        <strain evidence="1">CYK-10</strain>
    </source>
</reference>
<gene>
    <name evidence="1" type="ORF">GV832_20975</name>
</gene>
<organism evidence="1 2">
    <name type="scientific">Stagnihabitans tardus</name>
    <dbReference type="NCBI Taxonomy" id="2699202"/>
    <lineage>
        <taxon>Bacteria</taxon>
        <taxon>Pseudomonadati</taxon>
        <taxon>Pseudomonadota</taxon>
        <taxon>Alphaproteobacteria</taxon>
        <taxon>Rhodobacterales</taxon>
        <taxon>Paracoccaceae</taxon>
        <taxon>Stagnihabitans</taxon>
    </lineage>
</organism>
<proteinExistence type="predicted"/>
<evidence type="ECO:0000313" key="1">
    <source>
        <dbReference type="EMBL" id="NBZ90060.1"/>
    </source>
</evidence>
<comment type="caution">
    <text evidence="1">The sequence shown here is derived from an EMBL/GenBank/DDBJ whole genome shotgun (WGS) entry which is preliminary data.</text>
</comment>
<protein>
    <submittedName>
        <fullName evidence="1">Uncharacterized protein</fullName>
    </submittedName>
</protein>
<name>A0AAE4YHS2_9RHOB</name>
<accession>A0AAE4YHS2</accession>
<dbReference type="Proteomes" id="UP001193501">
    <property type="component" value="Unassembled WGS sequence"/>
</dbReference>